<dbReference type="GO" id="GO:0015074">
    <property type="term" value="P:DNA integration"/>
    <property type="evidence" value="ECO:0007669"/>
    <property type="project" value="InterPro"/>
</dbReference>
<gene>
    <name evidence="3" type="ORF">TES1_1595</name>
</gene>
<dbReference type="Proteomes" id="UP000019027">
    <property type="component" value="Chromosome"/>
</dbReference>
<keyword evidence="4" id="KW-1185">Reference proteome</keyword>
<dbReference type="RefSeq" id="WP_051408204.1">
    <property type="nucleotide sequence ID" value="NZ_CP006965.1"/>
</dbReference>
<dbReference type="KEGG" id="ths:TES1_1595"/>
<dbReference type="GeneID" id="25384310"/>
<dbReference type="Gene3D" id="1.10.443.10">
    <property type="entry name" value="Intergrase catalytic core"/>
    <property type="match status" value="1"/>
</dbReference>
<dbReference type="GO" id="GO:0006310">
    <property type="term" value="P:DNA recombination"/>
    <property type="evidence" value="ECO:0007669"/>
    <property type="project" value="UniProtKB-KW"/>
</dbReference>
<dbReference type="GO" id="GO:0003677">
    <property type="term" value="F:DNA binding"/>
    <property type="evidence" value="ECO:0007669"/>
    <property type="project" value="InterPro"/>
</dbReference>
<dbReference type="OrthoDB" id="88415at2157"/>
<dbReference type="InterPro" id="IPR011010">
    <property type="entry name" value="DNA_brk_join_enz"/>
</dbReference>
<dbReference type="AlphaFoldDB" id="W0I4G3"/>
<protein>
    <recommendedName>
        <fullName evidence="2">Tyr recombinase domain-containing protein</fullName>
    </recommendedName>
</protein>
<accession>W0I4G3</accession>
<evidence type="ECO:0000313" key="3">
    <source>
        <dbReference type="EMBL" id="AHF80971.1"/>
    </source>
</evidence>
<dbReference type="HOGENOM" id="CLU_1040517_0_0_2"/>
<evidence type="ECO:0000259" key="2">
    <source>
        <dbReference type="PROSITE" id="PS51898"/>
    </source>
</evidence>
<evidence type="ECO:0000313" key="4">
    <source>
        <dbReference type="Proteomes" id="UP000019027"/>
    </source>
</evidence>
<reference evidence="3 4" key="1">
    <citation type="journal article" date="2014" name="Int. J. Syst. Evol. Microbiol.">
        <title>Thermococcus paralvinellae sp. nov. and Thermococcus cleftensis sp. nov. of hyperthermophilic heterotrophs from deep-sea hydrothermal vents.</title>
        <authorList>
            <person name="Hensley S.A."/>
            <person name="Jung J.H."/>
            <person name="Park C.S."/>
            <person name="Holden J.F."/>
        </authorList>
    </citation>
    <scope>NUCLEOTIDE SEQUENCE [LARGE SCALE GENOMIC DNA]</scope>
    <source>
        <strain evidence="3 4">ES1</strain>
    </source>
</reference>
<keyword evidence="1" id="KW-0233">DNA recombination</keyword>
<dbReference type="PROSITE" id="PS51898">
    <property type="entry name" value="TYR_RECOMBINASE"/>
    <property type="match status" value="1"/>
</dbReference>
<feature type="domain" description="Tyr recombinase" evidence="2">
    <location>
        <begin position="112"/>
        <end position="294"/>
    </location>
</feature>
<dbReference type="EMBL" id="CP006965">
    <property type="protein sequence ID" value="AHF80971.1"/>
    <property type="molecule type" value="Genomic_DNA"/>
</dbReference>
<dbReference type="Pfam" id="PF00589">
    <property type="entry name" value="Phage_integrase"/>
    <property type="match status" value="1"/>
</dbReference>
<dbReference type="InterPro" id="IPR013762">
    <property type="entry name" value="Integrase-like_cat_sf"/>
</dbReference>
<dbReference type="SUPFAM" id="SSF56349">
    <property type="entry name" value="DNA breaking-rejoining enzymes"/>
    <property type="match status" value="1"/>
</dbReference>
<proteinExistence type="predicted"/>
<dbReference type="InterPro" id="IPR002104">
    <property type="entry name" value="Integrase_catalytic"/>
</dbReference>
<name>W0I4G3_9EURY</name>
<sequence length="307" mass="35807">MPAFVHERADDNQYIITKRHLDILLLELKANNVAEHHLKFVNRVVHKFLDKTTQHGDYWSFTVEDLISHLQNLQKQYSPSMYRKHITYLKKLFRIAGIPLEHNLKSPRYVGVDMTVITVQDVQTLLKVIHRVQFAKREEVSGRIANKIMLGLLIMATSGLRVYELTKLPLLYIDIDRGLIKVPPNVAKTGQARVTFITKEVQSLLKQYVERYSPNPDKPVISYFSLEKPFIRKEELANQPIRPKHMRKFFSQEWDRRNGNATVKKLLMGHSIRGDINALHYSHHTTESLQSVYDKVFKKLKFGAKLV</sequence>
<evidence type="ECO:0000256" key="1">
    <source>
        <dbReference type="ARBA" id="ARBA00023172"/>
    </source>
</evidence>
<organism evidence="3 4">
    <name type="scientific">Thermococcus paralvinellae</name>
    <dbReference type="NCBI Taxonomy" id="582419"/>
    <lineage>
        <taxon>Archaea</taxon>
        <taxon>Methanobacteriati</taxon>
        <taxon>Methanobacteriota</taxon>
        <taxon>Thermococci</taxon>
        <taxon>Thermococcales</taxon>
        <taxon>Thermococcaceae</taxon>
        <taxon>Thermococcus</taxon>
    </lineage>
</organism>